<dbReference type="GO" id="GO:0016853">
    <property type="term" value="F:isomerase activity"/>
    <property type="evidence" value="ECO:0007669"/>
    <property type="project" value="UniProtKB-KW"/>
</dbReference>
<sequence length="265" mass="27202">MDTSFARGVISAAVEGSTLTITIDNPAKRGALQPDSYRAIGDLVRSASNDASIRAVIITGDSTAFSSGMDVDAFAGAAADSPPEMGVADTLYDIEYMAGVLTRSPLPVIAAVEGACAGIGASVAFLADIIIAGENAFFTIPFTKIGLIPDGGAAVTLAASVGRHRAMAMALLHSRIPAAEAHEYGLVAEVAPDALARAREIADSLVGSPREALGRAKAAVNQASLAGLSQSLATEAQIQTRLRGTAEHREGVSAFRERRAPRFPG</sequence>
<dbReference type="eggNOG" id="COG1024">
    <property type="taxonomic scope" value="Bacteria"/>
</dbReference>
<evidence type="ECO:0000256" key="1">
    <source>
        <dbReference type="ARBA" id="ARBA00005254"/>
    </source>
</evidence>
<dbReference type="OrthoDB" id="9777711at2"/>
<dbReference type="EMBL" id="LT629765">
    <property type="protein sequence ID" value="SDR75647.1"/>
    <property type="molecule type" value="Genomic_DNA"/>
</dbReference>
<dbReference type="Pfam" id="PF00378">
    <property type="entry name" value="ECH_1"/>
    <property type="match status" value="1"/>
</dbReference>
<dbReference type="PANTHER" id="PTHR43459:SF1">
    <property type="entry name" value="EG:BACN32G11.4 PROTEIN"/>
    <property type="match status" value="1"/>
</dbReference>
<dbReference type="RefSeq" id="WP_019193366.1">
    <property type="nucleotide sequence ID" value="NZ_LT629765.1"/>
</dbReference>
<dbReference type="Gene3D" id="3.90.226.10">
    <property type="entry name" value="2-enoyl-CoA Hydratase, Chain A, domain 1"/>
    <property type="match status" value="1"/>
</dbReference>
<comment type="similarity">
    <text evidence="1">Belongs to the enoyl-CoA hydratase/isomerase family.</text>
</comment>
<feature type="compositionally biased region" description="Basic and acidic residues" evidence="2">
    <location>
        <begin position="244"/>
        <end position="265"/>
    </location>
</feature>
<evidence type="ECO:0000256" key="2">
    <source>
        <dbReference type="SAM" id="MobiDB-lite"/>
    </source>
</evidence>
<dbReference type="InterPro" id="IPR014748">
    <property type="entry name" value="Enoyl-CoA_hydra_C"/>
</dbReference>
<keyword evidence="4" id="KW-1185">Reference proteome</keyword>
<evidence type="ECO:0000313" key="4">
    <source>
        <dbReference type="Proteomes" id="UP000182237"/>
    </source>
</evidence>
<dbReference type="PANTHER" id="PTHR43459">
    <property type="entry name" value="ENOYL-COA HYDRATASE"/>
    <property type="match status" value="1"/>
</dbReference>
<organism evidence="3 4">
    <name type="scientific">Corynebacterium timonense</name>
    <dbReference type="NCBI Taxonomy" id="441500"/>
    <lineage>
        <taxon>Bacteria</taxon>
        <taxon>Bacillati</taxon>
        <taxon>Actinomycetota</taxon>
        <taxon>Actinomycetes</taxon>
        <taxon>Mycobacteriales</taxon>
        <taxon>Corynebacteriaceae</taxon>
        <taxon>Corynebacterium</taxon>
    </lineage>
</organism>
<name>A0A1H1LMM2_9CORY</name>
<dbReference type="Proteomes" id="UP000182237">
    <property type="component" value="Chromosome I"/>
</dbReference>
<dbReference type="InterPro" id="IPR029045">
    <property type="entry name" value="ClpP/crotonase-like_dom_sf"/>
</dbReference>
<accession>A0A1H1LMM2</accession>
<dbReference type="Gene3D" id="1.10.12.10">
    <property type="entry name" value="Lyase 2-enoyl-coa Hydratase, Chain A, domain 2"/>
    <property type="match status" value="1"/>
</dbReference>
<dbReference type="AlphaFoldDB" id="A0A1H1LMM2"/>
<dbReference type="InterPro" id="IPR001753">
    <property type="entry name" value="Enoyl-CoA_hydra/iso"/>
</dbReference>
<keyword evidence="3" id="KW-0413">Isomerase</keyword>
<dbReference type="SUPFAM" id="SSF52096">
    <property type="entry name" value="ClpP/crotonase"/>
    <property type="match status" value="1"/>
</dbReference>
<dbReference type="STRING" id="1203190.GCA_000312345_00501"/>
<proteinExistence type="inferred from homology"/>
<dbReference type="CDD" id="cd06558">
    <property type="entry name" value="crotonase-like"/>
    <property type="match status" value="1"/>
</dbReference>
<reference evidence="3 4" key="1">
    <citation type="submission" date="2016-10" db="EMBL/GenBank/DDBJ databases">
        <authorList>
            <person name="de Groot N.N."/>
        </authorList>
    </citation>
    <scope>NUCLEOTIDE SEQUENCE [LARGE SCALE GENOMIC DNA]</scope>
    <source>
        <strain evidence="3 4">DSM 45434</strain>
    </source>
</reference>
<gene>
    <name evidence="3" type="ORF">SAMN04488539_0269</name>
</gene>
<protein>
    <submittedName>
        <fullName evidence="3">2-(1,2-epoxy-1,2-dihydrophenyl)acetyl-CoA isomerase</fullName>
    </submittedName>
</protein>
<evidence type="ECO:0000313" key="3">
    <source>
        <dbReference type="EMBL" id="SDR75647.1"/>
    </source>
</evidence>
<feature type="region of interest" description="Disordered" evidence="2">
    <location>
        <begin position="243"/>
        <end position="265"/>
    </location>
</feature>